<protein>
    <recommendedName>
        <fullName evidence="3">Sulfotransferase</fullName>
    </recommendedName>
</protein>
<dbReference type="AlphaFoldDB" id="A0AA36ISH5"/>
<dbReference type="Gene3D" id="3.40.50.300">
    <property type="entry name" value="P-loop containing nucleotide triphosphate hydrolases"/>
    <property type="match status" value="1"/>
</dbReference>
<organism evidence="1 2">
    <name type="scientific">Effrenium voratum</name>
    <dbReference type="NCBI Taxonomy" id="2562239"/>
    <lineage>
        <taxon>Eukaryota</taxon>
        <taxon>Sar</taxon>
        <taxon>Alveolata</taxon>
        <taxon>Dinophyceae</taxon>
        <taxon>Suessiales</taxon>
        <taxon>Symbiodiniaceae</taxon>
        <taxon>Effrenium</taxon>
    </lineage>
</organism>
<keyword evidence="2" id="KW-1185">Reference proteome</keyword>
<dbReference type="InterPro" id="IPR027417">
    <property type="entry name" value="P-loop_NTPase"/>
</dbReference>
<dbReference type="SUPFAM" id="SSF52540">
    <property type="entry name" value="P-loop containing nucleoside triphosphate hydrolases"/>
    <property type="match status" value="1"/>
</dbReference>
<dbReference type="Proteomes" id="UP001178507">
    <property type="component" value="Unassembled WGS sequence"/>
</dbReference>
<sequence>MAAFAQATRGNPLCWSGWFSYERCCSHEGLGNPSCWTPDFTYDLCCQPTRYMSGTSETCANRYEGFLRNYGDHSGGQSTIIRDGHLPGELLQKHAEEIDLDITRGYQGQGTGEFWFELFRAASLKQIACWQLGGRSWEAEFETSSWEATLKICRTGLTALPQNFRVSMCAPKQCELEDICGIVLPRYFQWDICPETYFPPLPVSQVQLYELSSWSSLHLDFGIIGMNTCGTTSLQRNLALHPEISFTSEGEDDFFVPGGYPMRFSGSIRVLPRAKSASSANEAWSMRRKELLGVNNPNLFYTQEGLQAIARIPKIRLVLILCDPVSRAEKLHYLHCRRSGWGTSRCQEELAKAVSGKLPYSWRVYDHLLDLSRLIRLQSLTVFVIHQEFLRDHEFEVYDSIANYLGVKAPFPDSTQFGRYNSIRGQRTGLCSNVSLLRRMKKRMAPDYAAIERMVEAMYGRIPPAVRLRRTRCDDASSLSATSCPNKTMCQ</sequence>
<evidence type="ECO:0000313" key="2">
    <source>
        <dbReference type="Proteomes" id="UP001178507"/>
    </source>
</evidence>
<evidence type="ECO:0008006" key="3">
    <source>
        <dbReference type="Google" id="ProtNLM"/>
    </source>
</evidence>
<gene>
    <name evidence="1" type="ORF">EVOR1521_LOCUS17280</name>
</gene>
<dbReference type="EMBL" id="CAUJNA010002258">
    <property type="protein sequence ID" value="CAJ1392090.1"/>
    <property type="molecule type" value="Genomic_DNA"/>
</dbReference>
<accession>A0AA36ISH5</accession>
<proteinExistence type="predicted"/>
<name>A0AA36ISH5_9DINO</name>
<evidence type="ECO:0000313" key="1">
    <source>
        <dbReference type="EMBL" id="CAJ1392090.1"/>
    </source>
</evidence>
<comment type="caution">
    <text evidence="1">The sequence shown here is derived from an EMBL/GenBank/DDBJ whole genome shotgun (WGS) entry which is preliminary data.</text>
</comment>
<reference evidence="1" key="1">
    <citation type="submission" date="2023-08" db="EMBL/GenBank/DDBJ databases">
        <authorList>
            <person name="Chen Y."/>
            <person name="Shah S."/>
            <person name="Dougan E. K."/>
            <person name="Thang M."/>
            <person name="Chan C."/>
        </authorList>
    </citation>
    <scope>NUCLEOTIDE SEQUENCE</scope>
</reference>